<evidence type="ECO:0000256" key="2">
    <source>
        <dbReference type="ARBA" id="ARBA00022630"/>
    </source>
</evidence>
<dbReference type="Pfam" id="PF22780">
    <property type="entry name" value="HI0933_like_1st"/>
    <property type="match status" value="1"/>
</dbReference>
<dbReference type="NCBIfam" id="TIGR00275">
    <property type="entry name" value="aminoacetone oxidase family FAD-binding enzyme"/>
    <property type="match status" value="1"/>
</dbReference>
<dbReference type="SUPFAM" id="SSF51905">
    <property type="entry name" value="FAD/NAD(P)-binding domain"/>
    <property type="match status" value="1"/>
</dbReference>
<dbReference type="PANTHER" id="PTHR42887:SF2">
    <property type="entry name" value="OS12G0638800 PROTEIN"/>
    <property type="match status" value="1"/>
</dbReference>
<reference evidence="6 7" key="1">
    <citation type="submission" date="2016-08" db="EMBL/GenBank/DDBJ databases">
        <title>Draft genome of Fabibacter sp. strain SK-8.</title>
        <authorList>
            <person name="Wong S.-K."/>
            <person name="Hamasaki K."/>
            <person name="Yoshizawa S."/>
        </authorList>
    </citation>
    <scope>NUCLEOTIDE SEQUENCE [LARGE SCALE GENOMIC DNA]</scope>
    <source>
        <strain evidence="6 7">SK-8</strain>
    </source>
</reference>
<keyword evidence="3" id="KW-0274">FAD</keyword>
<dbReference type="PANTHER" id="PTHR42887">
    <property type="entry name" value="OS12G0638800 PROTEIN"/>
    <property type="match status" value="1"/>
</dbReference>
<dbReference type="Gene3D" id="2.40.30.10">
    <property type="entry name" value="Translation factors"/>
    <property type="match status" value="1"/>
</dbReference>
<proteinExistence type="predicted"/>
<dbReference type="SUPFAM" id="SSF160996">
    <property type="entry name" value="HI0933 insert domain-like"/>
    <property type="match status" value="1"/>
</dbReference>
<dbReference type="Gene3D" id="3.50.50.60">
    <property type="entry name" value="FAD/NAD(P)-binding domain"/>
    <property type="match status" value="1"/>
</dbReference>
<organism evidence="6 7">
    <name type="scientific">Roseivirga misakiensis</name>
    <dbReference type="NCBI Taxonomy" id="1563681"/>
    <lineage>
        <taxon>Bacteria</taxon>
        <taxon>Pseudomonadati</taxon>
        <taxon>Bacteroidota</taxon>
        <taxon>Cytophagia</taxon>
        <taxon>Cytophagales</taxon>
        <taxon>Roseivirgaceae</taxon>
        <taxon>Roseivirga</taxon>
    </lineage>
</organism>
<comment type="caution">
    <text evidence="6">The sequence shown here is derived from an EMBL/GenBank/DDBJ whole genome shotgun (WGS) entry which is preliminary data.</text>
</comment>
<dbReference type="Gene3D" id="1.10.8.260">
    <property type="entry name" value="HI0933 insert domain-like"/>
    <property type="match status" value="1"/>
</dbReference>
<dbReference type="Pfam" id="PF03486">
    <property type="entry name" value="HI0933_like"/>
    <property type="match status" value="1"/>
</dbReference>
<keyword evidence="7" id="KW-1185">Reference proteome</keyword>
<accession>A0A1E5T022</accession>
<protein>
    <submittedName>
        <fullName evidence="6">Flavoprotein</fullName>
    </submittedName>
</protein>
<dbReference type="InterPro" id="IPR036188">
    <property type="entry name" value="FAD/NAD-bd_sf"/>
</dbReference>
<evidence type="ECO:0000259" key="4">
    <source>
        <dbReference type="Pfam" id="PF03486"/>
    </source>
</evidence>
<keyword evidence="2" id="KW-0285">Flavoprotein</keyword>
<dbReference type="OrthoDB" id="9773233at2"/>
<name>A0A1E5T022_9BACT</name>
<evidence type="ECO:0000256" key="1">
    <source>
        <dbReference type="ARBA" id="ARBA00001974"/>
    </source>
</evidence>
<comment type="cofactor">
    <cofactor evidence="1">
        <name>FAD</name>
        <dbReference type="ChEBI" id="CHEBI:57692"/>
    </cofactor>
</comment>
<evidence type="ECO:0000313" key="7">
    <source>
        <dbReference type="Proteomes" id="UP000095552"/>
    </source>
</evidence>
<dbReference type="PRINTS" id="PR00411">
    <property type="entry name" value="PNDRDTASEI"/>
</dbReference>
<dbReference type="AlphaFoldDB" id="A0A1E5T022"/>
<dbReference type="InterPro" id="IPR004792">
    <property type="entry name" value="BaiN-like"/>
</dbReference>
<evidence type="ECO:0000259" key="5">
    <source>
        <dbReference type="Pfam" id="PF22780"/>
    </source>
</evidence>
<gene>
    <name evidence="6" type="ORF">BFP71_14750</name>
</gene>
<sequence length="416" mass="46120">MSVELDLISLKVSNKRIAIIGGGAAGFFAAISAKQHEPEASVTIYEKSNKLLAKVKVSGGGRCNVTHACFEKSALSKFYPRGGKQLRKAFDQFYTQDTVDWFTNRGVELKVESDNRMFPTTDNSQTIIDTLMEECKRLGIRIALGSGVSQILRQPNLLSLTINNQELLFDKVIVATGGSPKTQGFDWIKALGHTIQDPVPSLFTFNMPKEKIKALMGLSVPNATVRVQKTKLMQSGPLLITHWGMSGPAILKTSAWGARLLSDLGYQFAIHVNWLGNLTEADFRAKIDDHMQQYGKRLIRNKNPFLLPQRLWDYLIEKVAIDSDKPWLEIGKKGVNKLLNVLLNDQYEVSGKTTFKEEFVTCGGISLAEVDFKTMESRVCSGLYFAGEVLDIDGITGGFNFQAAWTTGFIAGKHSE</sequence>
<dbReference type="STRING" id="1563681.BFP71_14750"/>
<dbReference type="RefSeq" id="WP_069836210.1">
    <property type="nucleotide sequence ID" value="NZ_MDGQ01000005.1"/>
</dbReference>
<feature type="domain" description="RsdA/BaiN/AoA(So)-like Rossmann fold-like" evidence="4">
    <location>
        <begin position="16"/>
        <end position="413"/>
    </location>
</feature>
<dbReference type="InterPro" id="IPR055178">
    <property type="entry name" value="RsdA/BaiN/AoA(So)-like_dom"/>
</dbReference>
<evidence type="ECO:0000256" key="3">
    <source>
        <dbReference type="ARBA" id="ARBA00022827"/>
    </source>
</evidence>
<dbReference type="EMBL" id="MDGQ01000005">
    <property type="protein sequence ID" value="OEK04705.1"/>
    <property type="molecule type" value="Genomic_DNA"/>
</dbReference>
<dbReference type="InterPro" id="IPR023166">
    <property type="entry name" value="BaiN-like_dom_sf"/>
</dbReference>
<dbReference type="Proteomes" id="UP000095552">
    <property type="component" value="Unassembled WGS sequence"/>
</dbReference>
<evidence type="ECO:0000313" key="6">
    <source>
        <dbReference type="EMBL" id="OEK04705.1"/>
    </source>
</evidence>
<feature type="domain" description="RsdA/BaiN/AoA(So)-like insert" evidence="5">
    <location>
        <begin position="199"/>
        <end position="360"/>
    </location>
</feature>
<dbReference type="PRINTS" id="PR00368">
    <property type="entry name" value="FADPNR"/>
</dbReference>
<dbReference type="InterPro" id="IPR057661">
    <property type="entry name" value="RsdA/BaiN/AoA(So)_Rossmann"/>
</dbReference>